<dbReference type="RefSeq" id="WP_118019678.1">
    <property type="nucleotide sequence ID" value="NZ_QRZM01000025.1"/>
</dbReference>
<evidence type="ECO:0000313" key="2">
    <source>
        <dbReference type="EMBL" id="RGV69133.1"/>
    </source>
</evidence>
<dbReference type="InterPro" id="IPR009785">
    <property type="entry name" value="Prophage_Lj928_Orf309"/>
</dbReference>
<dbReference type="Proteomes" id="UP000284543">
    <property type="component" value="Unassembled WGS sequence"/>
</dbReference>
<dbReference type="EMBL" id="QRZM01000025">
    <property type="protein sequence ID" value="RGV69133.1"/>
    <property type="molecule type" value="Genomic_DNA"/>
</dbReference>
<dbReference type="Pfam" id="PF07083">
    <property type="entry name" value="DUF1351"/>
    <property type="match status" value="1"/>
</dbReference>
<reference evidence="4 5" key="1">
    <citation type="submission" date="2018-08" db="EMBL/GenBank/DDBJ databases">
        <title>A genome reference for cultivated species of the human gut microbiota.</title>
        <authorList>
            <person name="Zou Y."/>
            <person name="Xue W."/>
            <person name="Luo G."/>
        </authorList>
    </citation>
    <scope>NUCLEOTIDE SEQUENCE [LARGE SCALE GENOMIC DNA]</scope>
    <source>
        <strain evidence="2 5">AF14-18</strain>
        <strain evidence="3 4">AM35-14</strain>
    </source>
</reference>
<protein>
    <submittedName>
        <fullName evidence="2">DUF1351 domain-containing protein</fullName>
    </submittedName>
</protein>
<evidence type="ECO:0000313" key="4">
    <source>
        <dbReference type="Proteomes" id="UP000283975"/>
    </source>
</evidence>
<proteinExistence type="predicted"/>
<feature type="coiled-coil region" evidence="1">
    <location>
        <begin position="194"/>
        <end position="224"/>
    </location>
</feature>
<evidence type="ECO:0000313" key="5">
    <source>
        <dbReference type="Proteomes" id="UP000284543"/>
    </source>
</evidence>
<accession>A0A412YTY5</accession>
<keyword evidence="1" id="KW-0175">Coiled coil</keyword>
<evidence type="ECO:0000313" key="3">
    <source>
        <dbReference type="EMBL" id="RHC49158.1"/>
    </source>
</evidence>
<comment type="caution">
    <text evidence="2">The sequence shown here is derived from an EMBL/GenBank/DDBJ whole genome shotgun (WGS) entry which is preliminary data.</text>
</comment>
<evidence type="ECO:0000256" key="1">
    <source>
        <dbReference type="SAM" id="Coils"/>
    </source>
</evidence>
<dbReference type="EMBL" id="QSHZ01000044">
    <property type="protein sequence ID" value="RHC49158.1"/>
    <property type="molecule type" value="Genomic_DNA"/>
</dbReference>
<gene>
    <name evidence="3" type="ORF">DW839_27965</name>
    <name evidence="2" type="ORF">DWW02_28485</name>
</gene>
<sequence>MELKIYNPQDDGFIQKIDWNYEELKTEVAAAADEYAVSVYTDETINQAKKDRAKLNKFIESLTGTRTKVRKKLLAPDEQFGKEVKDIEGIVQKAIDNIDGQIKDYERRQREEKTVKVRDFYDANIHDIEKYLPFERVMKPEYALTSTTMKSIKEEITALIQRVDEGLAILNEVDSPYAGDMKEVFLRNYDIGAAMAERNRLEAAAQKRKEYEAEQARKKAERDAKIKAEAQEVINAGKREAEKPIPDTKPEIKSDVQQPRMETVENPVNIIDFRVYVTMGQAAALKHFLKTNGIRFEPVPKQ</sequence>
<name>A0A412YTY5_9FIRM</name>
<dbReference type="AlphaFoldDB" id="A0A412YTY5"/>
<organism evidence="2 5">
    <name type="scientific">Enterocloster bolteae</name>
    <dbReference type="NCBI Taxonomy" id="208479"/>
    <lineage>
        <taxon>Bacteria</taxon>
        <taxon>Bacillati</taxon>
        <taxon>Bacillota</taxon>
        <taxon>Clostridia</taxon>
        <taxon>Lachnospirales</taxon>
        <taxon>Lachnospiraceae</taxon>
        <taxon>Enterocloster</taxon>
    </lineage>
</organism>
<dbReference type="Proteomes" id="UP000283975">
    <property type="component" value="Unassembled WGS sequence"/>
</dbReference>